<evidence type="ECO:0000256" key="3">
    <source>
        <dbReference type="ARBA" id="ARBA00022692"/>
    </source>
</evidence>
<comment type="subcellular location">
    <subcellularLocation>
        <location evidence="1">Cell membrane</location>
        <topology evidence="1">Multi-pass membrane protein</topology>
    </subcellularLocation>
</comment>
<evidence type="ECO:0000256" key="2">
    <source>
        <dbReference type="ARBA" id="ARBA00022475"/>
    </source>
</evidence>
<dbReference type="RefSeq" id="WP_386819052.1">
    <property type="nucleotide sequence ID" value="NZ_JBHUIT010000003.1"/>
</dbReference>
<keyword evidence="3 6" id="KW-0812">Transmembrane</keyword>
<keyword evidence="4 6" id="KW-1133">Transmembrane helix</keyword>
<feature type="transmembrane region" description="Helical" evidence="6">
    <location>
        <begin position="287"/>
        <end position="308"/>
    </location>
</feature>
<evidence type="ECO:0000313" key="8">
    <source>
        <dbReference type="Proteomes" id="UP001597375"/>
    </source>
</evidence>
<feature type="transmembrane region" description="Helical" evidence="6">
    <location>
        <begin position="346"/>
        <end position="363"/>
    </location>
</feature>
<protein>
    <submittedName>
        <fullName evidence="7">Lipopolysaccharide biosynthesis protein</fullName>
    </submittedName>
</protein>
<accession>A0ABW5D4X7</accession>
<name>A0ABW5D4X7_9BACT</name>
<gene>
    <name evidence="7" type="ORF">ACFSSA_05410</name>
</gene>
<dbReference type="PANTHER" id="PTHR30250">
    <property type="entry name" value="PST FAMILY PREDICTED COLANIC ACID TRANSPORTER"/>
    <property type="match status" value="1"/>
</dbReference>
<sequence>MPFFLKFWGSNLYGEWLVLTGLPTMLALLDAGVTQASTNRGTIEAASGNKYKVKAILQTSLAFSTIVGALIVALVGFSVFIINWSEVLNLEEITRSQASKVIVCMAVYLAIQLQGGVTDACFKFIDKAPLGVFLLANRRVFDLIVVAVVLSLGGNPIFLAVSLASGQILLLVILRLLASRLAGEKVFRFTLASKKEFRAIFKPAIGYLGFPLAQATTLQGGIQVLNLVAGANTVVAFTMCRTLTRMVIQLAVITNNALKPELSRLAGEGKFEELEDLSSKVSIWTNVVSMICYLFLVTFGPTILSIWSKGVVDISSGFVALIGLHAILNVMWFVKSAAKTAQNKHNKIALIYCMSSILFLLIWISTKSIMLPVVGAALLLAFPEVIMNLHRIMGKVRGDNL</sequence>
<keyword evidence="2" id="KW-1003">Cell membrane</keyword>
<feature type="transmembrane region" description="Helical" evidence="6">
    <location>
        <begin position="157"/>
        <end position="178"/>
    </location>
</feature>
<dbReference type="InterPro" id="IPR050833">
    <property type="entry name" value="Poly_Biosynth_Transport"/>
</dbReference>
<keyword evidence="8" id="KW-1185">Reference proteome</keyword>
<evidence type="ECO:0000256" key="1">
    <source>
        <dbReference type="ARBA" id="ARBA00004651"/>
    </source>
</evidence>
<keyword evidence="5 6" id="KW-0472">Membrane</keyword>
<organism evidence="7 8">
    <name type="scientific">Luteolibacter algae</name>
    <dbReference type="NCBI Taxonomy" id="454151"/>
    <lineage>
        <taxon>Bacteria</taxon>
        <taxon>Pseudomonadati</taxon>
        <taxon>Verrucomicrobiota</taxon>
        <taxon>Verrucomicrobiia</taxon>
        <taxon>Verrucomicrobiales</taxon>
        <taxon>Verrucomicrobiaceae</taxon>
        <taxon>Luteolibacter</taxon>
    </lineage>
</organism>
<feature type="transmembrane region" description="Helical" evidence="6">
    <location>
        <begin position="369"/>
        <end position="387"/>
    </location>
</feature>
<dbReference type="PANTHER" id="PTHR30250:SF26">
    <property type="entry name" value="PSMA PROTEIN"/>
    <property type="match status" value="1"/>
</dbReference>
<evidence type="ECO:0000256" key="5">
    <source>
        <dbReference type="ARBA" id="ARBA00023136"/>
    </source>
</evidence>
<comment type="caution">
    <text evidence="7">The sequence shown here is derived from an EMBL/GenBank/DDBJ whole genome shotgun (WGS) entry which is preliminary data.</text>
</comment>
<feature type="transmembrane region" description="Helical" evidence="6">
    <location>
        <begin position="314"/>
        <end position="334"/>
    </location>
</feature>
<reference evidence="8" key="1">
    <citation type="journal article" date="2019" name="Int. J. Syst. Evol. Microbiol.">
        <title>The Global Catalogue of Microorganisms (GCM) 10K type strain sequencing project: providing services to taxonomists for standard genome sequencing and annotation.</title>
        <authorList>
            <consortium name="The Broad Institute Genomics Platform"/>
            <consortium name="The Broad Institute Genome Sequencing Center for Infectious Disease"/>
            <person name="Wu L."/>
            <person name="Ma J."/>
        </authorList>
    </citation>
    <scope>NUCLEOTIDE SEQUENCE [LARGE SCALE GENOMIC DNA]</scope>
    <source>
        <strain evidence="8">CGMCC 4.7106</strain>
    </source>
</reference>
<evidence type="ECO:0000313" key="7">
    <source>
        <dbReference type="EMBL" id="MFD2256108.1"/>
    </source>
</evidence>
<dbReference type="EMBL" id="JBHUIT010000003">
    <property type="protein sequence ID" value="MFD2256108.1"/>
    <property type="molecule type" value="Genomic_DNA"/>
</dbReference>
<evidence type="ECO:0000256" key="4">
    <source>
        <dbReference type="ARBA" id="ARBA00022989"/>
    </source>
</evidence>
<dbReference type="Proteomes" id="UP001597375">
    <property type="component" value="Unassembled WGS sequence"/>
</dbReference>
<proteinExistence type="predicted"/>
<evidence type="ECO:0000256" key="6">
    <source>
        <dbReference type="SAM" id="Phobius"/>
    </source>
</evidence>
<feature type="transmembrane region" description="Helical" evidence="6">
    <location>
        <begin position="61"/>
        <end position="85"/>
    </location>
</feature>